<dbReference type="AlphaFoldDB" id="A0A433ZSY8"/>
<evidence type="ECO:0000313" key="2">
    <source>
        <dbReference type="EMBL" id="RUT65192.1"/>
    </source>
</evidence>
<accession>A0A433ZSY8</accession>
<sequence>MTQITVANNNSVVTQSRFTVPEVYYRDQKVITTESLAVGYGADAKNIQDNFSNNKDRFVEGKHYFKLEGEELQSFKSYPDNFGLVNKFARHVFLWTE</sequence>
<protein>
    <submittedName>
        <fullName evidence="2">Phage antirepressor Ant</fullName>
    </submittedName>
</protein>
<dbReference type="Proteomes" id="UP000286908">
    <property type="component" value="Unassembled WGS sequence"/>
</dbReference>
<reference evidence="2 3" key="1">
    <citation type="submission" date="2017-08" db="EMBL/GenBank/DDBJ databases">
        <title>Draft genome sequence of pheromone producing symbiont Morganella morganii, of the female New Zealand grass grub Costelytra giveni.</title>
        <authorList>
            <person name="Laugraud A."/>
            <person name="Young S.D."/>
            <person name="Hurst M.H."/>
        </authorList>
    </citation>
    <scope>NUCLEOTIDE SEQUENCE [LARGE SCALE GENOMIC DNA]</scope>
    <source>
        <strain evidence="2 3">MMsCG</strain>
    </source>
</reference>
<feature type="domain" description="KilA-N DNA-binding" evidence="1">
    <location>
        <begin position="24"/>
        <end position="97"/>
    </location>
</feature>
<proteinExistence type="predicted"/>
<evidence type="ECO:0000259" key="1">
    <source>
        <dbReference type="Pfam" id="PF10543"/>
    </source>
</evidence>
<comment type="caution">
    <text evidence="2">The sequence shown here is derived from an EMBL/GenBank/DDBJ whole genome shotgun (WGS) entry which is preliminary data.</text>
</comment>
<organism evidence="2 3">
    <name type="scientific">Morganella morganii</name>
    <name type="common">Proteus morganii</name>
    <dbReference type="NCBI Taxonomy" id="582"/>
    <lineage>
        <taxon>Bacteria</taxon>
        <taxon>Pseudomonadati</taxon>
        <taxon>Pseudomonadota</taxon>
        <taxon>Gammaproteobacteria</taxon>
        <taxon>Enterobacterales</taxon>
        <taxon>Morganellaceae</taxon>
        <taxon>Morganella</taxon>
    </lineage>
</organism>
<dbReference type="OrthoDB" id="5574448at2"/>
<gene>
    <name evidence="2" type="ORF">CKG00_01295</name>
</gene>
<feature type="non-terminal residue" evidence="2">
    <location>
        <position position="97"/>
    </location>
</feature>
<evidence type="ECO:0000313" key="3">
    <source>
        <dbReference type="Proteomes" id="UP000286908"/>
    </source>
</evidence>
<dbReference type="InterPro" id="IPR018873">
    <property type="entry name" value="KilA-N_DNA-bd_domain"/>
</dbReference>
<dbReference type="EMBL" id="NRQY01000001">
    <property type="protein sequence ID" value="RUT65192.1"/>
    <property type="molecule type" value="Genomic_DNA"/>
</dbReference>
<name>A0A433ZSY8_MORMO</name>
<dbReference type="Pfam" id="PF10543">
    <property type="entry name" value="ORF6N"/>
    <property type="match status" value="1"/>
</dbReference>